<evidence type="ECO:0000313" key="6">
    <source>
        <dbReference type="EMBL" id="TDT52017.1"/>
    </source>
</evidence>
<dbReference type="Gene3D" id="3.90.550.10">
    <property type="entry name" value="Spore Coat Polysaccharide Biosynthesis Protein SpsA, Chain A"/>
    <property type="match status" value="1"/>
</dbReference>
<proteinExistence type="inferred from homology"/>
<comment type="caution">
    <text evidence="6">The sequence shown here is derived from an EMBL/GenBank/DDBJ whole genome shotgun (WGS) entry which is preliminary data.</text>
</comment>
<evidence type="ECO:0000256" key="1">
    <source>
        <dbReference type="ARBA" id="ARBA00004776"/>
    </source>
</evidence>
<sequence>MNELVSVVIINYNNKDYLGRCINSILNQTYKNTELIFIDNVSKDGSFDYVDKTFTSENIVKIRNMENLGYAGGANQGIRLSKGKYVLVMNPDVILEPNFIEECYNFINQDESIAAVSGKLLKYDFNRDVKLNIIDSTGITINRSRRAVDRGQNTEDIGQYEDTEQIFGVCGAAAFYRKSALEDIKIDQEYYDEDFFAYKEDVDLSWRLNLYGYKCMYYPNAIAYHGRGLGGSKGGIRNFIKNRKSQSEFLRGISFRNHYLMLIKNETVDTYKRDKYKIMKRTLLFLGYAVFYERFIFKYIKDILKYKNRMFEKRKVIMKNRKISSEELKRLFTC</sequence>
<dbReference type="PANTHER" id="PTHR43179:SF12">
    <property type="entry name" value="GALACTOFURANOSYLTRANSFERASE GLFT2"/>
    <property type="match status" value="1"/>
</dbReference>
<keyword evidence="7" id="KW-1185">Reference proteome</keyword>
<reference evidence="6 7" key="1">
    <citation type="submission" date="2019-03" db="EMBL/GenBank/DDBJ databases">
        <title>Genomic Encyclopedia of Type Strains, Phase IV (KMG-IV): sequencing the most valuable type-strain genomes for metagenomic binning, comparative biology and taxonomic classification.</title>
        <authorList>
            <person name="Goeker M."/>
        </authorList>
    </citation>
    <scope>NUCLEOTIDE SEQUENCE [LARGE SCALE GENOMIC DNA]</scope>
    <source>
        <strain evidence="6 7">DSM 24455</strain>
    </source>
</reference>
<dbReference type="Proteomes" id="UP000295325">
    <property type="component" value="Unassembled WGS sequence"/>
</dbReference>
<comment type="similarity">
    <text evidence="2">Belongs to the glycosyltransferase 2 family.</text>
</comment>
<evidence type="ECO:0000256" key="2">
    <source>
        <dbReference type="ARBA" id="ARBA00006739"/>
    </source>
</evidence>
<evidence type="ECO:0000256" key="4">
    <source>
        <dbReference type="ARBA" id="ARBA00022679"/>
    </source>
</evidence>
<dbReference type="GO" id="GO:0016757">
    <property type="term" value="F:glycosyltransferase activity"/>
    <property type="evidence" value="ECO:0007669"/>
    <property type="project" value="UniProtKB-KW"/>
</dbReference>
<organism evidence="6 7">
    <name type="scientific">Fonticella tunisiensis</name>
    <dbReference type="NCBI Taxonomy" id="1096341"/>
    <lineage>
        <taxon>Bacteria</taxon>
        <taxon>Bacillati</taxon>
        <taxon>Bacillota</taxon>
        <taxon>Clostridia</taxon>
        <taxon>Eubacteriales</taxon>
        <taxon>Clostridiaceae</taxon>
        <taxon>Fonticella</taxon>
    </lineage>
</organism>
<dbReference type="CDD" id="cd04186">
    <property type="entry name" value="GT_2_like_c"/>
    <property type="match status" value="1"/>
</dbReference>
<dbReference type="InterPro" id="IPR029044">
    <property type="entry name" value="Nucleotide-diphossugar_trans"/>
</dbReference>
<dbReference type="SUPFAM" id="SSF53448">
    <property type="entry name" value="Nucleotide-diphospho-sugar transferases"/>
    <property type="match status" value="1"/>
</dbReference>
<accession>A0A4R7KBI7</accession>
<name>A0A4R7KBI7_9CLOT</name>
<feature type="domain" description="Glycosyltransferase 2-like" evidence="5">
    <location>
        <begin position="6"/>
        <end position="184"/>
    </location>
</feature>
<dbReference type="InterPro" id="IPR001173">
    <property type="entry name" value="Glyco_trans_2-like"/>
</dbReference>
<evidence type="ECO:0000259" key="5">
    <source>
        <dbReference type="Pfam" id="PF00535"/>
    </source>
</evidence>
<dbReference type="OrthoDB" id="9771846at2"/>
<evidence type="ECO:0000256" key="3">
    <source>
        <dbReference type="ARBA" id="ARBA00022676"/>
    </source>
</evidence>
<dbReference type="EMBL" id="SOAZ01000015">
    <property type="protein sequence ID" value="TDT52017.1"/>
    <property type="molecule type" value="Genomic_DNA"/>
</dbReference>
<keyword evidence="3" id="KW-0328">Glycosyltransferase</keyword>
<comment type="pathway">
    <text evidence="1">Cell wall biogenesis; cell wall polysaccharide biosynthesis.</text>
</comment>
<evidence type="ECO:0000313" key="7">
    <source>
        <dbReference type="Proteomes" id="UP000295325"/>
    </source>
</evidence>
<dbReference type="Pfam" id="PF00535">
    <property type="entry name" value="Glycos_transf_2"/>
    <property type="match status" value="1"/>
</dbReference>
<keyword evidence="4 6" id="KW-0808">Transferase</keyword>
<dbReference type="PANTHER" id="PTHR43179">
    <property type="entry name" value="RHAMNOSYLTRANSFERASE WBBL"/>
    <property type="match status" value="1"/>
</dbReference>
<gene>
    <name evidence="6" type="ORF">EDD71_11548</name>
</gene>
<dbReference type="AlphaFoldDB" id="A0A4R7KBI7"/>
<protein>
    <submittedName>
        <fullName evidence="6">GT2 family glycosyltransferase</fullName>
    </submittedName>
</protein>